<reference evidence="4" key="1">
    <citation type="submission" date="2020-03" db="EMBL/GenBank/DDBJ databases">
        <title>Complete genome sequence of sulfur-oxidizing bacterium skT11.</title>
        <authorList>
            <person name="Kanda M."/>
            <person name="Kojima H."/>
            <person name="Fukui M."/>
        </authorList>
    </citation>
    <scope>NUCLEOTIDE SEQUENCE [LARGE SCALE GENOMIC DNA]</scope>
    <source>
        <strain evidence="4">skT11</strain>
    </source>
</reference>
<evidence type="ECO:0000313" key="4">
    <source>
        <dbReference type="Proteomes" id="UP000502260"/>
    </source>
</evidence>
<feature type="domain" description="HTH cro/C1-type" evidence="2">
    <location>
        <begin position="25"/>
        <end position="66"/>
    </location>
</feature>
<evidence type="ECO:0000256" key="1">
    <source>
        <dbReference type="SAM" id="Phobius"/>
    </source>
</evidence>
<dbReference type="PROSITE" id="PS50943">
    <property type="entry name" value="HTH_CROC1"/>
    <property type="match status" value="1"/>
</dbReference>
<dbReference type="Gene3D" id="1.10.260.40">
    <property type="entry name" value="lambda repressor-like DNA-binding domains"/>
    <property type="match status" value="1"/>
</dbReference>
<gene>
    <name evidence="3" type="ORF">SKTS_21730</name>
</gene>
<keyword evidence="4" id="KW-1185">Reference proteome</keyword>
<dbReference type="KEGG" id="slac:SKTS_21730"/>
<dbReference type="RefSeq" id="WP_173064639.1">
    <property type="nucleotide sequence ID" value="NZ_AP022853.1"/>
</dbReference>
<dbReference type="GO" id="GO:0003677">
    <property type="term" value="F:DNA binding"/>
    <property type="evidence" value="ECO:0007669"/>
    <property type="project" value="InterPro"/>
</dbReference>
<keyword evidence="1" id="KW-0472">Membrane</keyword>
<evidence type="ECO:0000313" key="3">
    <source>
        <dbReference type="EMBL" id="BCB27287.1"/>
    </source>
</evidence>
<dbReference type="InterPro" id="IPR010982">
    <property type="entry name" value="Lambda_DNA-bd_dom_sf"/>
</dbReference>
<dbReference type="CDD" id="cd00093">
    <property type="entry name" value="HTH_XRE"/>
    <property type="match status" value="1"/>
</dbReference>
<keyword evidence="1" id="KW-1133">Transmembrane helix</keyword>
<dbReference type="EMBL" id="AP022853">
    <property type="protein sequence ID" value="BCB27287.1"/>
    <property type="molecule type" value="Genomic_DNA"/>
</dbReference>
<dbReference type="InterPro" id="IPR001387">
    <property type="entry name" value="Cro/C1-type_HTH"/>
</dbReference>
<dbReference type="SUPFAM" id="SSF47413">
    <property type="entry name" value="lambda repressor-like DNA-binding domains"/>
    <property type="match status" value="1"/>
</dbReference>
<dbReference type="Pfam" id="PF01381">
    <property type="entry name" value="HTH_3"/>
    <property type="match status" value="1"/>
</dbReference>
<feature type="transmembrane region" description="Helical" evidence="1">
    <location>
        <begin position="87"/>
        <end position="106"/>
    </location>
</feature>
<keyword evidence="1" id="KW-0812">Transmembrane</keyword>
<protein>
    <recommendedName>
        <fullName evidence="2">HTH cro/C1-type domain-containing protein</fullName>
    </recommendedName>
</protein>
<organism evidence="3 4">
    <name type="scientific">Sulfurimicrobium lacus</name>
    <dbReference type="NCBI Taxonomy" id="2715678"/>
    <lineage>
        <taxon>Bacteria</taxon>
        <taxon>Pseudomonadati</taxon>
        <taxon>Pseudomonadota</taxon>
        <taxon>Betaproteobacteria</taxon>
        <taxon>Nitrosomonadales</taxon>
        <taxon>Sulfuricellaceae</taxon>
        <taxon>Sulfurimicrobium</taxon>
    </lineage>
</organism>
<name>A0A6F8VDW3_9PROT</name>
<accession>A0A6F8VDW3</accession>
<evidence type="ECO:0000259" key="2">
    <source>
        <dbReference type="PROSITE" id="PS50943"/>
    </source>
</evidence>
<proteinExistence type="predicted"/>
<sequence length="129" mass="14584">MEKKNAIDTLLDEAKEKSRITSDNALALRIGVKKQTISRYRKGLSTPDDYAKSRIADLTGRSLQEVIARIELENEPNEEKRRYWENFFKRLGGVAASIVFAVTLIVTQRPADAAPIKAYGMTTVYYVKS</sequence>
<dbReference type="AlphaFoldDB" id="A0A6F8VDW3"/>
<dbReference type="Proteomes" id="UP000502260">
    <property type="component" value="Chromosome"/>
</dbReference>